<dbReference type="KEGG" id="ttt:THITE_2093299"/>
<dbReference type="AlphaFoldDB" id="G2RG61"/>
<name>G2RG61_THETT</name>
<dbReference type="Proteomes" id="UP000008181">
    <property type="component" value="Chromosome 6"/>
</dbReference>
<reference evidence="2 3" key="1">
    <citation type="journal article" date="2011" name="Nat. Biotechnol.">
        <title>Comparative genomic analysis of the thermophilic biomass-degrading fungi Myceliophthora thermophila and Thielavia terrestris.</title>
        <authorList>
            <person name="Berka R.M."/>
            <person name="Grigoriev I.V."/>
            <person name="Otillar R."/>
            <person name="Salamov A."/>
            <person name="Grimwood J."/>
            <person name="Reid I."/>
            <person name="Ishmael N."/>
            <person name="John T."/>
            <person name="Darmond C."/>
            <person name="Moisan M.-C."/>
            <person name="Henrissat B."/>
            <person name="Coutinho P.M."/>
            <person name="Lombard V."/>
            <person name="Natvig D.O."/>
            <person name="Lindquist E."/>
            <person name="Schmutz J."/>
            <person name="Lucas S."/>
            <person name="Harris P."/>
            <person name="Powlowski J."/>
            <person name="Bellemare A."/>
            <person name="Taylor D."/>
            <person name="Butler G."/>
            <person name="de Vries R.P."/>
            <person name="Allijn I.E."/>
            <person name="van den Brink J."/>
            <person name="Ushinsky S."/>
            <person name="Storms R."/>
            <person name="Powell A.J."/>
            <person name="Paulsen I.T."/>
            <person name="Elbourne L.D.H."/>
            <person name="Baker S.E."/>
            <person name="Magnuson J."/>
            <person name="LaBoissiere S."/>
            <person name="Clutterbuck A.J."/>
            <person name="Martinez D."/>
            <person name="Wogulis M."/>
            <person name="de Leon A.L."/>
            <person name="Rey M.W."/>
            <person name="Tsang A."/>
        </authorList>
    </citation>
    <scope>NUCLEOTIDE SEQUENCE [LARGE SCALE GENOMIC DNA]</scope>
    <source>
        <strain evidence="3">ATCC 38088 / NRRL 8126</strain>
    </source>
</reference>
<dbReference type="RefSeq" id="XP_003658140.1">
    <property type="nucleotide sequence ID" value="XM_003658092.1"/>
</dbReference>
<keyword evidence="3" id="KW-1185">Reference proteome</keyword>
<evidence type="ECO:0000313" key="2">
    <source>
        <dbReference type="EMBL" id="AEO71804.1"/>
    </source>
</evidence>
<gene>
    <name evidence="2" type="ORF">THITE_2093299</name>
</gene>
<evidence type="ECO:0000256" key="1">
    <source>
        <dbReference type="SAM" id="MobiDB-lite"/>
    </source>
</evidence>
<evidence type="ECO:0000313" key="3">
    <source>
        <dbReference type="Proteomes" id="UP000008181"/>
    </source>
</evidence>
<sequence length="164" mass="18189">MPTSAAAAAAAEQEKKEHSVRHRPAIPCLQLPALCPRRKPRKTTDCWLRHPRARQKLQDGECSNYRGVTDNQLLELAQKLSWAALATHTNEHSPACKWGVIPKERRHGTARQSDGDFPDSGPPKDALRAHLELLTHEKPWRMATATGGIATVLAPLVFPLLCDE</sequence>
<dbReference type="HOGENOM" id="CLU_1620218_0_0_1"/>
<proteinExistence type="predicted"/>
<feature type="compositionally biased region" description="Low complexity" evidence="1">
    <location>
        <begin position="1"/>
        <end position="11"/>
    </location>
</feature>
<organism evidence="2 3">
    <name type="scientific">Thermothielavioides terrestris (strain ATCC 38088 / NRRL 8126)</name>
    <name type="common">Thielavia terrestris</name>
    <dbReference type="NCBI Taxonomy" id="578455"/>
    <lineage>
        <taxon>Eukaryota</taxon>
        <taxon>Fungi</taxon>
        <taxon>Dikarya</taxon>
        <taxon>Ascomycota</taxon>
        <taxon>Pezizomycotina</taxon>
        <taxon>Sordariomycetes</taxon>
        <taxon>Sordariomycetidae</taxon>
        <taxon>Sordariales</taxon>
        <taxon>Chaetomiaceae</taxon>
        <taxon>Thermothielavioides</taxon>
        <taxon>Thermothielavioides terrestris</taxon>
    </lineage>
</organism>
<dbReference type="GeneID" id="11521790"/>
<accession>G2RG61</accession>
<dbReference type="EMBL" id="CP003014">
    <property type="protein sequence ID" value="AEO71804.1"/>
    <property type="molecule type" value="Genomic_DNA"/>
</dbReference>
<feature type="region of interest" description="Disordered" evidence="1">
    <location>
        <begin position="1"/>
        <end position="21"/>
    </location>
</feature>
<protein>
    <submittedName>
        <fullName evidence="2">Uncharacterized protein</fullName>
    </submittedName>
</protein>